<keyword evidence="6" id="KW-1185">Reference proteome</keyword>
<dbReference type="InterPro" id="IPR046470">
    <property type="entry name" value="SAM_HAT_C"/>
</dbReference>
<dbReference type="SUPFAM" id="SSF101852">
    <property type="entry name" value="Bacterial fluorinating enzyme, C-terminal domain"/>
    <property type="match status" value="1"/>
</dbReference>
<gene>
    <name evidence="5" type="ORF">H5P27_16265</name>
</gene>
<dbReference type="Gene3D" id="2.40.30.90">
    <property type="entry name" value="Bacterial fluorinating enzyme like"/>
    <property type="match status" value="1"/>
</dbReference>
<reference evidence="5 6" key="1">
    <citation type="submission" date="2020-07" db="EMBL/GenBank/DDBJ databases">
        <authorList>
            <person name="Feng X."/>
        </authorList>
    </citation>
    <scope>NUCLEOTIDE SEQUENCE [LARGE SCALE GENOMIC DNA]</scope>
    <source>
        <strain evidence="5 6">JCM23202</strain>
    </source>
</reference>
<name>A0A7X1E9W1_9BACT</name>
<proteinExistence type="inferred from homology"/>
<dbReference type="Pfam" id="PF01887">
    <property type="entry name" value="SAM_HAT_N"/>
    <property type="match status" value="1"/>
</dbReference>
<dbReference type="EMBL" id="JACHVC010000013">
    <property type="protein sequence ID" value="MBC2607608.1"/>
    <property type="molecule type" value="Genomic_DNA"/>
</dbReference>
<dbReference type="RefSeq" id="WP_185661483.1">
    <property type="nucleotide sequence ID" value="NZ_CAWPOO010000013.1"/>
</dbReference>
<dbReference type="SUPFAM" id="SSF102522">
    <property type="entry name" value="Bacterial fluorinating enzyme, N-terminal domain"/>
    <property type="match status" value="1"/>
</dbReference>
<sequence length="258" mass="28173">MLPEQPLIAILSDFGEKDWYVASMKAVIARICPQARTIDITHQIEPGNVRSAAFVLSQCYTDFPKGTIFLCVVDPGVGTERKPIVHWDGDYSFVAPDNGILSLLNPGMCRTYEIEPLRFDSQTRGSNTFHGRDVFAPAAAMIAKGQNLESFCTRLPKFNHEGVEFPEVLRLPMGGAVLYFDQFGNGITSLRLSRISPKPKGVVLESGDHIPFGTSFSSVPKGKPVAYLGSGGFLEIAVNLGNARVALNLEAESHFQLV</sequence>
<dbReference type="PIRSF" id="PIRSF006779">
    <property type="entry name" value="UCP006779"/>
    <property type="match status" value="1"/>
</dbReference>
<keyword evidence="1" id="KW-0949">S-adenosyl-L-methionine</keyword>
<evidence type="ECO:0000259" key="3">
    <source>
        <dbReference type="Pfam" id="PF01887"/>
    </source>
</evidence>
<dbReference type="InterPro" id="IPR023228">
    <property type="entry name" value="SAM_OH_AdoTrfase_N_sf"/>
</dbReference>
<evidence type="ECO:0000313" key="5">
    <source>
        <dbReference type="EMBL" id="MBC2607608.1"/>
    </source>
</evidence>
<dbReference type="PANTHER" id="PTHR35092:SF1">
    <property type="entry name" value="CHLORINASE MJ1651"/>
    <property type="match status" value="1"/>
</dbReference>
<feature type="domain" description="S-adenosyl-l-methionine hydroxide adenosyltransferase N-terminal" evidence="3">
    <location>
        <begin position="8"/>
        <end position="151"/>
    </location>
</feature>
<evidence type="ECO:0000256" key="2">
    <source>
        <dbReference type="ARBA" id="ARBA00024035"/>
    </source>
</evidence>
<dbReference type="AlphaFoldDB" id="A0A7X1E9W1"/>
<dbReference type="PANTHER" id="PTHR35092">
    <property type="entry name" value="CHLORINASE MJ1651"/>
    <property type="match status" value="1"/>
</dbReference>
<dbReference type="InterPro" id="IPR023227">
    <property type="entry name" value="SAM_OH_AdoTrfase_C_sf"/>
</dbReference>
<comment type="similarity">
    <text evidence="2">Belongs to the SAM hydrolase / SAM-dependent halogenase family.</text>
</comment>
<dbReference type="Gene3D" id="3.40.50.10790">
    <property type="entry name" value="S-adenosyl-l-methionine hydroxide adenosyltransferase, N-terminal"/>
    <property type="match status" value="1"/>
</dbReference>
<feature type="domain" description="S-adenosyl-l-methionine hydroxide adenosyltransferase C-terminal" evidence="4">
    <location>
        <begin position="175"/>
        <end position="253"/>
    </location>
</feature>
<organism evidence="5 6">
    <name type="scientific">Pelagicoccus albus</name>
    <dbReference type="NCBI Taxonomy" id="415222"/>
    <lineage>
        <taxon>Bacteria</taxon>
        <taxon>Pseudomonadati</taxon>
        <taxon>Verrucomicrobiota</taxon>
        <taxon>Opitutia</taxon>
        <taxon>Puniceicoccales</taxon>
        <taxon>Pelagicoccaceae</taxon>
        <taxon>Pelagicoccus</taxon>
    </lineage>
</organism>
<dbReference type="InterPro" id="IPR046469">
    <property type="entry name" value="SAM_HAT_N"/>
</dbReference>
<dbReference type="Pfam" id="PF20257">
    <property type="entry name" value="SAM_HAT_C"/>
    <property type="match status" value="1"/>
</dbReference>
<evidence type="ECO:0000256" key="1">
    <source>
        <dbReference type="ARBA" id="ARBA00022691"/>
    </source>
</evidence>
<comment type="caution">
    <text evidence="5">The sequence shown here is derived from an EMBL/GenBank/DDBJ whole genome shotgun (WGS) entry which is preliminary data.</text>
</comment>
<evidence type="ECO:0000313" key="6">
    <source>
        <dbReference type="Proteomes" id="UP000526501"/>
    </source>
</evidence>
<accession>A0A7X1E9W1</accession>
<dbReference type="InterPro" id="IPR002747">
    <property type="entry name" value="SAM_OH_AdoTrfase"/>
</dbReference>
<dbReference type="Proteomes" id="UP000526501">
    <property type="component" value="Unassembled WGS sequence"/>
</dbReference>
<evidence type="ECO:0000259" key="4">
    <source>
        <dbReference type="Pfam" id="PF20257"/>
    </source>
</evidence>
<protein>
    <submittedName>
        <fullName evidence="5">SAM-dependent chlorinase/fluorinase</fullName>
    </submittedName>
</protein>